<dbReference type="Proteomes" id="UP001642464">
    <property type="component" value="Unassembled WGS sequence"/>
</dbReference>
<sequence length="233" mass="26366">MADPEQTKSLEDAASDEEDGWPEGECGLCNQKFQSQDDAVDGAAMTVTPCKGVNKGECLRCFYIRRGSFKNVESGMLRGLLKKNANLRDKFRSLRKKHIRITTRSPGTRPRHESIDVRHFTEKKNEAFVDIFEEGEWMSISDYIDTKIDDEKIKKKLKTQAQKRAYVTNDDMGVDGVIILPNAKVKKVRMGSRVSSAQLRREEHADGQDAKAAAEKNKICTAMDVNTKDWCCQ</sequence>
<accession>A0ABP0MUZ8</accession>
<evidence type="ECO:0000259" key="2">
    <source>
        <dbReference type="Pfam" id="PF26231"/>
    </source>
</evidence>
<feature type="compositionally biased region" description="Acidic residues" evidence="1">
    <location>
        <begin position="13"/>
        <end position="22"/>
    </location>
</feature>
<feature type="compositionally biased region" description="Basic and acidic residues" evidence="1">
    <location>
        <begin position="1"/>
        <end position="11"/>
    </location>
</feature>
<feature type="domain" description="Crocagin biosynthetic protein CgnE/B" evidence="2">
    <location>
        <begin position="126"/>
        <end position="230"/>
    </location>
</feature>
<keyword evidence="4" id="KW-1185">Reference proteome</keyword>
<reference evidence="3 4" key="1">
    <citation type="submission" date="2024-02" db="EMBL/GenBank/DDBJ databases">
        <authorList>
            <person name="Chen Y."/>
            <person name="Shah S."/>
            <person name="Dougan E. K."/>
            <person name="Thang M."/>
            <person name="Chan C."/>
        </authorList>
    </citation>
    <scope>NUCLEOTIDE SEQUENCE [LARGE SCALE GENOMIC DNA]</scope>
</reference>
<feature type="compositionally biased region" description="Basic and acidic residues" evidence="1">
    <location>
        <begin position="199"/>
        <end position="213"/>
    </location>
</feature>
<evidence type="ECO:0000313" key="4">
    <source>
        <dbReference type="Proteomes" id="UP001642464"/>
    </source>
</evidence>
<dbReference type="Pfam" id="PF26231">
    <property type="entry name" value="CgnE_B"/>
    <property type="match status" value="1"/>
</dbReference>
<name>A0ABP0MUZ8_9DINO</name>
<protein>
    <recommendedName>
        <fullName evidence="2">Crocagin biosynthetic protein CgnE/B domain-containing protein</fullName>
    </recommendedName>
</protein>
<comment type="caution">
    <text evidence="3">The sequence shown here is derived from an EMBL/GenBank/DDBJ whole genome shotgun (WGS) entry which is preliminary data.</text>
</comment>
<proteinExistence type="predicted"/>
<dbReference type="EMBL" id="CAXAMM010024402">
    <property type="protein sequence ID" value="CAK9055199.1"/>
    <property type="molecule type" value="Genomic_DNA"/>
</dbReference>
<evidence type="ECO:0000256" key="1">
    <source>
        <dbReference type="SAM" id="MobiDB-lite"/>
    </source>
</evidence>
<dbReference type="InterPro" id="IPR058799">
    <property type="entry name" value="CgnE_B"/>
</dbReference>
<feature type="region of interest" description="Disordered" evidence="1">
    <location>
        <begin position="193"/>
        <end position="213"/>
    </location>
</feature>
<organism evidence="3 4">
    <name type="scientific">Durusdinium trenchii</name>
    <dbReference type="NCBI Taxonomy" id="1381693"/>
    <lineage>
        <taxon>Eukaryota</taxon>
        <taxon>Sar</taxon>
        <taxon>Alveolata</taxon>
        <taxon>Dinophyceae</taxon>
        <taxon>Suessiales</taxon>
        <taxon>Symbiodiniaceae</taxon>
        <taxon>Durusdinium</taxon>
    </lineage>
</organism>
<gene>
    <name evidence="3" type="ORF">SCF082_LOCUS29875</name>
</gene>
<feature type="region of interest" description="Disordered" evidence="1">
    <location>
        <begin position="1"/>
        <end position="25"/>
    </location>
</feature>
<evidence type="ECO:0000313" key="3">
    <source>
        <dbReference type="EMBL" id="CAK9055199.1"/>
    </source>
</evidence>